<dbReference type="FunFam" id="3.40.50.720:FF:000084">
    <property type="entry name" value="Short-chain dehydrogenase reductase"/>
    <property type="match status" value="1"/>
</dbReference>
<sequence>MDMNMEQDVTEQDVRVPVAVVTGVAQGIGRQVAEVLAGEGYALVLADLKEPSETLAAVRDAGAEAYAMVGDVASEAYVTELAEQVRERFGRVDVLVNNAGVSLLTPAEDTTAEQWRRVLEVNLTGPFLLSRALGKLMLDAGGGSIVNIASIAGLHGVADRAAYNASKHGLIGLTRTLAAEWGGRGIRVNAVCPGWVKTEMDAEDQASGGYTDADIVERVPMARFAAPGDIAQAVAFLADPARSGFVNGVAMPVDGGWTADASWNSLRMRKR</sequence>
<dbReference type="RefSeq" id="WP_221518481.1">
    <property type="nucleotide sequence ID" value="NZ_JACHJY010000007.1"/>
</dbReference>
<accession>A0A7W7U2K9</accession>
<dbReference type="PRINTS" id="PR00081">
    <property type="entry name" value="GDHRDH"/>
</dbReference>
<dbReference type="EMBL" id="JACHJY010000007">
    <property type="protein sequence ID" value="MBB4983890.1"/>
    <property type="molecule type" value="Genomic_DNA"/>
</dbReference>
<dbReference type="CDD" id="cd05233">
    <property type="entry name" value="SDR_c"/>
    <property type="match status" value="1"/>
</dbReference>
<protein>
    <submittedName>
        <fullName evidence="3">NAD(P)-dependent dehydrogenase (Short-subunit alcohol dehydrogenase family)</fullName>
    </submittedName>
</protein>
<dbReference type="Gene3D" id="3.40.50.720">
    <property type="entry name" value="NAD(P)-binding Rossmann-like Domain"/>
    <property type="match status" value="1"/>
</dbReference>
<keyword evidence="2" id="KW-0560">Oxidoreductase</keyword>
<dbReference type="Proteomes" id="UP000582643">
    <property type="component" value="Unassembled WGS sequence"/>
</dbReference>
<dbReference type="InterPro" id="IPR036291">
    <property type="entry name" value="NAD(P)-bd_dom_sf"/>
</dbReference>
<dbReference type="Pfam" id="PF13561">
    <property type="entry name" value="adh_short_C2"/>
    <property type="match status" value="1"/>
</dbReference>
<dbReference type="GO" id="GO:0016616">
    <property type="term" value="F:oxidoreductase activity, acting on the CH-OH group of donors, NAD or NADP as acceptor"/>
    <property type="evidence" value="ECO:0007669"/>
    <property type="project" value="TreeGrafter"/>
</dbReference>
<name>A0A7W7U2K9_9ACTN</name>
<comment type="similarity">
    <text evidence="1">Belongs to the short-chain dehydrogenases/reductases (SDR) family.</text>
</comment>
<reference evidence="3 4" key="1">
    <citation type="submission" date="2020-08" db="EMBL/GenBank/DDBJ databases">
        <title>Genomic Encyclopedia of Type Strains, Phase III (KMG-III): the genomes of soil and plant-associated and newly described type strains.</title>
        <authorList>
            <person name="Whitman W."/>
        </authorList>
    </citation>
    <scope>NUCLEOTIDE SEQUENCE [LARGE SCALE GENOMIC DNA]</scope>
    <source>
        <strain evidence="3 4">SFB5A</strain>
    </source>
</reference>
<dbReference type="InterPro" id="IPR020904">
    <property type="entry name" value="Sc_DH/Rdtase_CS"/>
</dbReference>
<keyword evidence="4" id="KW-1185">Reference proteome</keyword>
<dbReference type="PANTHER" id="PTHR42760">
    <property type="entry name" value="SHORT-CHAIN DEHYDROGENASES/REDUCTASES FAMILY MEMBER"/>
    <property type="match status" value="1"/>
</dbReference>
<proteinExistence type="inferred from homology"/>
<evidence type="ECO:0000313" key="4">
    <source>
        <dbReference type="Proteomes" id="UP000582643"/>
    </source>
</evidence>
<evidence type="ECO:0000313" key="3">
    <source>
        <dbReference type="EMBL" id="MBB4983890.1"/>
    </source>
</evidence>
<evidence type="ECO:0000256" key="2">
    <source>
        <dbReference type="ARBA" id="ARBA00023002"/>
    </source>
</evidence>
<dbReference type="InterPro" id="IPR002347">
    <property type="entry name" value="SDR_fam"/>
</dbReference>
<dbReference type="PROSITE" id="PS00061">
    <property type="entry name" value="ADH_SHORT"/>
    <property type="match status" value="1"/>
</dbReference>
<dbReference type="PRINTS" id="PR00080">
    <property type="entry name" value="SDRFAMILY"/>
</dbReference>
<organism evidence="3 4">
    <name type="scientific">Streptomyces nymphaeiformis</name>
    <dbReference type="NCBI Taxonomy" id="2663842"/>
    <lineage>
        <taxon>Bacteria</taxon>
        <taxon>Bacillati</taxon>
        <taxon>Actinomycetota</taxon>
        <taxon>Actinomycetes</taxon>
        <taxon>Kitasatosporales</taxon>
        <taxon>Streptomycetaceae</taxon>
        <taxon>Streptomyces</taxon>
    </lineage>
</organism>
<comment type="caution">
    <text evidence="3">The sequence shown here is derived from an EMBL/GenBank/DDBJ whole genome shotgun (WGS) entry which is preliminary data.</text>
</comment>
<dbReference type="SUPFAM" id="SSF51735">
    <property type="entry name" value="NAD(P)-binding Rossmann-fold domains"/>
    <property type="match status" value="1"/>
</dbReference>
<dbReference type="AlphaFoldDB" id="A0A7W7U2K9"/>
<gene>
    <name evidence="3" type="ORF">GGE06_004836</name>
</gene>
<dbReference type="PANTHER" id="PTHR42760:SF133">
    <property type="entry name" value="3-OXOACYL-[ACYL-CARRIER-PROTEIN] REDUCTASE"/>
    <property type="match status" value="1"/>
</dbReference>
<evidence type="ECO:0000256" key="1">
    <source>
        <dbReference type="ARBA" id="ARBA00006484"/>
    </source>
</evidence>